<reference evidence="1" key="2">
    <citation type="submission" date="2020-09" db="EMBL/GenBank/DDBJ databases">
        <authorList>
            <person name="Sun Q."/>
            <person name="Ohkuma M."/>
        </authorList>
    </citation>
    <scope>NUCLEOTIDE SEQUENCE</scope>
    <source>
        <strain evidence="1">JCM 3276</strain>
    </source>
</reference>
<protein>
    <submittedName>
        <fullName evidence="1">Uncharacterized protein</fullName>
    </submittedName>
</protein>
<dbReference type="EMBL" id="BMRB01000002">
    <property type="protein sequence ID" value="GGS30980.1"/>
    <property type="molecule type" value="Genomic_DNA"/>
</dbReference>
<proteinExistence type="predicted"/>
<accession>A0A918GDC7</accession>
<reference evidence="1" key="1">
    <citation type="journal article" date="2014" name="Int. J. Syst. Evol. Microbiol.">
        <title>Complete genome sequence of Corynebacterium casei LMG S-19264T (=DSM 44701T), isolated from a smear-ripened cheese.</title>
        <authorList>
            <consortium name="US DOE Joint Genome Institute (JGI-PGF)"/>
            <person name="Walter F."/>
            <person name="Albersmeier A."/>
            <person name="Kalinowski J."/>
            <person name="Ruckert C."/>
        </authorList>
    </citation>
    <scope>NUCLEOTIDE SEQUENCE</scope>
    <source>
        <strain evidence="1">JCM 3276</strain>
    </source>
</reference>
<dbReference type="RefSeq" id="WP_229786870.1">
    <property type="nucleotide sequence ID" value="NZ_BMRB01000002.1"/>
</dbReference>
<dbReference type="NCBIfam" id="NF040566">
    <property type="entry name" value="SCO2522_fam"/>
    <property type="match status" value="1"/>
</dbReference>
<evidence type="ECO:0000313" key="1">
    <source>
        <dbReference type="EMBL" id="GGS30980.1"/>
    </source>
</evidence>
<organism evidence="1 2">
    <name type="scientific">Actinokineospora fastidiosa</name>
    <dbReference type="NCBI Taxonomy" id="1816"/>
    <lineage>
        <taxon>Bacteria</taxon>
        <taxon>Bacillati</taxon>
        <taxon>Actinomycetota</taxon>
        <taxon>Actinomycetes</taxon>
        <taxon>Pseudonocardiales</taxon>
        <taxon>Pseudonocardiaceae</taxon>
        <taxon>Actinokineospora</taxon>
    </lineage>
</organism>
<dbReference type="Proteomes" id="UP000660680">
    <property type="component" value="Unassembled WGS sequence"/>
</dbReference>
<keyword evidence="2" id="KW-1185">Reference proteome</keyword>
<dbReference type="AlphaFoldDB" id="A0A918GDC7"/>
<evidence type="ECO:0000313" key="2">
    <source>
        <dbReference type="Proteomes" id="UP000660680"/>
    </source>
</evidence>
<name>A0A918GDC7_9PSEU</name>
<dbReference type="InterPro" id="IPR049747">
    <property type="entry name" value="SCO2522-like"/>
</dbReference>
<comment type="caution">
    <text evidence="1">The sequence shown here is derived from an EMBL/GenBank/DDBJ whole genome shotgun (WGS) entry which is preliminary data.</text>
</comment>
<sequence length="338" mass="37759">MSSLDTPVYTEATAKPEPRQVALSHLSVEVGHLYMEDLLGGEERIRTQFRRVAPWLTAVRQAQAVELGGVKPRISTCFLIDDYFRPDTDPSVIVPQLLDIAAECGIQIDYLAREAGCHEAERVPLAEVTAAMLLPEPPVGTTGSRPPVQDSGWLCNGERSPDNTGRQAMMPAVAWAPAEEFGKRNHSIFLDVELWKDQTVTVDGVRRVERKWSCPFLAAVWQLVRLGQLRYAGEPVAQPQPWSGSWPRHWRDLPAVVQLSERPQPFSAYRTASILPKTYLKIEHAVTVILDHLDLDDAVVAQTARRAEAEGLRLPAQLTDRVAHVFIEPAESRAERAW</sequence>
<gene>
    <name evidence="1" type="ORF">GCM10010171_25960</name>
</gene>